<feature type="region of interest" description="Disordered" evidence="1">
    <location>
        <begin position="508"/>
        <end position="781"/>
    </location>
</feature>
<evidence type="ECO:0008006" key="4">
    <source>
        <dbReference type="Google" id="ProtNLM"/>
    </source>
</evidence>
<evidence type="ECO:0000256" key="1">
    <source>
        <dbReference type="SAM" id="MobiDB-lite"/>
    </source>
</evidence>
<feature type="compositionally biased region" description="Basic and acidic residues" evidence="1">
    <location>
        <begin position="582"/>
        <end position="603"/>
    </location>
</feature>
<dbReference type="Proteomes" id="UP000240883">
    <property type="component" value="Unassembled WGS sequence"/>
</dbReference>
<feature type="compositionally biased region" description="Pro residues" evidence="1">
    <location>
        <begin position="17"/>
        <end position="29"/>
    </location>
</feature>
<feature type="region of interest" description="Disordered" evidence="1">
    <location>
        <begin position="1"/>
        <end position="87"/>
    </location>
</feature>
<feature type="compositionally biased region" description="Polar residues" evidence="1">
    <location>
        <begin position="639"/>
        <end position="655"/>
    </location>
</feature>
<proteinExistence type="predicted"/>
<sequence length="876" mass="98170">MADRRGMRPSSRRTTPTPQPASKPNPPPASRITRRSTRSASREITDYPELVKPTRRSARQASIASDISEGNVAGPLRQATKRHAQKDSLGDLTVVEEVDTTIAVMDAPGTPPRSDVPVPNSLRSPGAISEMSGTTAISSMSIVEAELLESKLVIRHFSKLYSETKDFLDLLVPKTGRPEDDKTHIREAQMPDSEFNGDFRDFEDDVKHRMKHYRSEHQVYISVRAIHRSLFGPNRDVAAAQCGLDLVLYLANLLVLAKEMIHSSKTSSSTWGTLRELDNLFPTHFIPNFVDGKDERVLAGDSALLDKTFDLALELRTQLAILVLERSSNEKTFDPEEELEGVFLHSELSQEASNVRGWATSALGGDEKLPQRLSDRVAQRVAELKALVPADAQSREPGERIDLDGLNVMFPWEETLLLLLDWARQRYIELDEAIQKQGGISSILEKIKTEMQRPVEDQDATLVSRASPRKKRTSFKRSKRRSSRKFDPDAGVDDEVIDLLFGPQSVAAEQPAEHAQPVQQYAPEPNQDEPTEHAQPVQQSVPEPNNDEPTEQEDERFIDLPLDEDEIFPPIQPDGGPEVSEDVEHPEARERPDGPDREKESERGPPLSSAAMVALLNKTAKTGKENRPKPKVTNEQEVRQTVSFQVTDNQATPGPSSFKKGKQRQESTPGTKRRRSADDDDDEEAFEPANRTAGVHQRRSIAPVAKRPRLESSSQKVPTSHQPPRTQDPGTQEPGTQGGTELPPPRFQDMKQLSRYGGDRARAPSGAQRGPIRQPRQRRGRCTWTAEEEDALIQYMEMFPQSYSRILEYDKCEGYQLLQDKDQVQLKDKARNMAITMIRAGVGFKPGFEKLILKDTVHGRKLEEDGYDLDMIVLPP</sequence>
<accession>A0A2T2NMU4</accession>
<evidence type="ECO:0000313" key="2">
    <source>
        <dbReference type="EMBL" id="PSN66745.1"/>
    </source>
</evidence>
<feature type="compositionally biased region" description="Basic residues" evidence="1">
    <location>
        <begin position="467"/>
        <end position="483"/>
    </location>
</feature>
<feature type="compositionally biased region" description="Acidic residues" evidence="1">
    <location>
        <begin position="545"/>
        <end position="567"/>
    </location>
</feature>
<name>A0A2T2NMU4_CORCC</name>
<dbReference type="STRING" id="1448308.A0A2T2NMU4"/>
<dbReference type="PANTHER" id="PTHR47807">
    <property type="entry name" value="PROTEIN TBF1"/>
    <property type="match status" value="1"/>
</dbReference>
<feature type="compositionally biased region" description="Low complexity" evidence="1">
    <location>
        <begin position="727"/>
        <end position="741"/>
    </location>
</feature>
<protein>
    <recommendedName>
        <fullName evidence="4">Myb-like domain-containing protein</fullName>
    </recommendedName>
</protein>
<dbReference type="GO" id="GO:0003691">
    <property type="term" value="F:double-stranded telomeric DNA binding"/>
    <property type="evidence" value="ECO:0007669"/>
    <property type="project" value="TreeGrafter"/>
</dbReference>
<reference evidence="2 3" key="1">
    <citation type="journal article" date="2018" name="Front. Microbiol.">
        <title>Genome-Wide Analysis of Corynespora cassiicola Leaf Fall Disease Putative Effectors.</title>
        <authorList>
            <person name="Lopez D."/>
            <person name="Ribeiro S."/>
            <person name="Label P."/>
            <person name="Fumanal B."/>
            <person name="Venisse J.S."/>
            <person name="Kohler A."/>
            <person name="de Oliveira R.R."/>
            <person name="Labutti K."/>
            <person name="Lipzen A."/>
            <person name="Lail K."/>
            <person name="Bauer D."/>
            <person name="Ohm R.A."/>
            <person name="Barry K.W."/>
            <person name="Spatafora J."/>
            <person name="Grigoriev I.V."/>
            <person name="Martin F.M."/>
            <person name="Pujade-Renaud V."/>
        </authorList>
    </citation>
    <scope>NUCLEOTIDE SEQUENCE [LARGE SCALE GENOMIC DNA]</scope>
    <source>
        <strain evidence="2 3">Philippines</strain>
    </source>
</reference>
<dbReference type="PANTHER" id="PTHR47807:SF1">
    <property type="entry name" value="PROTEIN TBF1"/>
    <property type="match status" value="1"/>
</dbReference>
<keyword evidence="3" id="KW-1185">Reference proteome</keyword>
<dbReference type="InterPro" id="IPR052833">
    <property type="entry name" value="Telomeric_DNA-bd_trans-reg"/>
</dbReference>
<dbReference type="GO" id="GO:0010833">
    <property type="term" value="P:telomere maintenance via telomere lengthening"/>
    <property type="evidence" value="ECO:0007669"/>
    <property type="project" value="TreeGrafter"/>
</dbReference>
<feature type="compositionally biased region" description="Basic and acidic residues" evidence="1">
    <location>
        <begin position="622"/>
        <end position="638"/>
    </location>
</feature>
<dbReference type="Gene3D" id="1.10.10.60">
    <property type="entry name" value="Homeodomain-like"/>
    <property type="match status" value="1"/>
</dbReference>
<feature type="compositionally biased region" description="Polar residues" evidence="1">
    <location>
        <begin position="711"/>
        <end position="725"/>
    </location>
</feature>
<dbReference type="AlphaFoldDB" id="A0A2T2NMU4"/>
<dbReference type="OrthoDB" id="5398572at2759"/>
<gene>
    <name evidence="2" type="ORF">BS50DRAFT_494425</name>
</gene>
<evidence type="ECO:0000313" key="3">
    <source>
        <dbReference type="Proteomes" id="UP000240883"/>
    </source>
</evidence>
<feature type="region of interest" description="Disordered" evidence="1">
    <location>
        <begin position="453"/>
        <end position="490"/>
    </location>
</feature>
<organism evidence="2 3">
    <name type="scientific">Corynespora cassiicola Philippines</name>
    <dbReference type="NCBI Taxonomy" id="1448308"/>
    <lineage>
        <taxon>Eukaryota</taxon>
        <taxon>Fungi</taxon>
        <taxon>Dikarya</taxon>
        <taxon>Ascomycota</taxon>
        <taxon>Pezizomycotina</taxon>
        <taxon>Dothideomycetes</taxon>
        <taxon>Pleosporomycetidae</taxon>
        <taxon>Pleosporales</taxon>
        <taxon>Corynesporascaceae</taxon>
        <taxon>Corynespora</taxon>
    </lineage>
</organism>
<dbReference type="EMBL" id="KZ678135">
    <property type="protein sequence ID" value="PSN66745.1"/>
    <property type="molecule type" value="Genomic_DNA"/>
</dbReference>